<accession>A0A382PEZ1</accession>
<keyword evidence="1" id="KW-1133">Transmembrane helix</keyword>
<keyword evidence="1" id="KW-0472">Membrane</keyword>
<proteinExistence type="predicted"/>
<evidence type="ECO:0000313" key="2">
    <source>
        <dbReference type="EMBL" id="SVC71370.1"/>
    </source>
</evidence>
<evidence type="ECO:0000256" key="1">
    <source>
        <dbReference type="SAM" id="Phobius"/>
    </source>
</evidence>
<feature type="non-terminal residue" evidence="2">
    <location>
        <position position="82"/>
    </location>
</feature>
<dbReference type="AlphaFoldDB" id="A0A382PEZ1"/>
<organism evidence="2">
    <name type="scientific">marine metagenome</name>
    <dbReference type="NCBI Taxonomy" id="408172"/>
    <lineage>
        <taxon>unclassified sequences</taxon>
        <taxon>metagenomes</taxon>
        <taxon>ecological metagenomes</taxon>
    </lineage>
</organism>
<feature type="non-terminal residue" evidence="2">
    <location>
        <position position="1"/>
    </location>
</feature>
<feature type="transmembrane region" description="Helical" evidence="1">
    <location>
        <begin position="21"/>
        <end position="48"/>
    </location>
</feature>
<dbReference type="PANTHER" id="PTHR30489">
    <property type="entry name" value="LIPOPROTEIN-RELEASING SYSTEM TRANSMEMBRANE PROTEIN LOLE"/>
    <property type="match status" value="1"/>
</dbReference>
<keyword evidence="1" id="KW-0812">Transmembrane</keyword>
<reference evidence="2" key="1">
    <citation type="submission" date="2018-05" db="EMBL/GenBank/DDBJ databases">
        <authorList>
            <person name="Lanie J.A."/>
            <person name="Ng W.-L."/>
            <person name="Kazmierczak K.M."/>
            <person name="Andrzejewski T.M."/>
            <person name="Davidsen T.M."/>
            <person name="Wayne K.J."/>
            <person name="Tettelin H."/>
            <person name="Glass J.I."/>
            <person name="Rusch D."/>
            <person name="Podicherti R."/>
            <person name="Tsui H.-C.T."/>
            <person name="Winkler M.E."/>
        </authorList>
    </citation>
    <scope>NUCLEOTIDE SEQUENCE</scope>
</reference>
<dbReference type="InterPro" id="IPR051447">
    <property type="entry name" value="Lipoprotein-release_system"/>
</dbReference>
<evidence type="ECO:0008006" key="3">
    <source>
        <dbReference type="Google" id="ProtNLM"/>
    </source>
</evidence>
<dbReference type="GO" id="GO:0044874">
    <property type="term" value="P:lipoprotein localization to outer membrane"/>
    <property type="evidence" value="ECO:0007669"/>
    <property type="project" value="TreeGrafter"/>
</dbReference>
<protein>
    <recommendedName>
        <fullName evidence="3">MacB-like periplasmic core domain-containing protein</fullName>
    </recommendedName>
</protein>
<gene>
    <name evidence="2" type="ORF">METZ01_LOCUS324224</name>
</gene>
<sequence length="82" mass="8949">VRRPVASFIGLRYLRARSGSLFVSFVALASVIGVMLGVAVLIIVLSVMNGFENELRGRLLSMTAHASIFSKDGLLNWQSIVR</sequence>
<dbReference type="EMBL" id="UINC01106600">
    <property type="protein sequence ID" value="SVC71370.1"/>
    <property type="molecule type" value="Genomic_DNA"/>
</dbReference>
<dbReference type="GO" id="GO:0098797">
    <property type="term" value="C:plasma membrane protein complex"/>
    <property type="evidence" value="ECO:0007669"/>
    <property type="project" value="TreeGrafter"/>
</dbReference>
<dbReference type="PANTHER" id="PTHR30489:SF0">
    <property type="entry name" value="LIPOPROTEIN-RELEASING SYSTEM TRANSMEMBRANE PROTEIN LOLE"/>
    <property type="match status" value="1"/>
</dbReference>
<name>A0A382PEZ1_9ZZZZ</name>